<comment type="caution">
    <text evidence="1">The sequence shown here is derived from an EMBL/GenBank/DDBJ whole genome shotgun (WGS) entry which is preliminary data.</text>
</comment>
<dbReference type="AlphaFoldDB" id="A0A975ZLJ5"/>
<accession>A0A975ZLJ5</accession>
<evidence type="ECO:0000313" key="2">
    <source>
        <dbReference type="Proteomes" id="UP000182932"/>
    </source>
</evidence>
<proteinExistence type="predicted"/>
<reference evidence="1 2" key="1">
    <citation type="submission" date="2016-10" db="EMBL/GenBank/DDBJ databases">
        <authorList>
            <person name="Varghese N."/>
            <person name="Submissions S."/>
        </authorList>
    </citation>
    <scope>NUCLEOTIDE SEQUENCE [LARGE SCALE GENOMIC DNA]</scope>
    <source>
        <strain evidence="1 2">FF3</strain>
    </source>
</reference>
<dbReference type="InterPro" id="IPR008930">
    <property type="entry name" value="Terpenoid_cyclase/PrenylTrfase"/>
</dbReference>
<gene>
    <name evidence="1" type="ORF">SAMN04487940_10110</name>
</gene>
<dbReference type="RefSeq" id="WP_139211142.1">
    <property type="nucleotide sequence ID" value="NZ_FNYY01000001.1"/>
</dbReference>
<dbReference type="SUPFAM" id="SSF48239">
    <property type="entry name" value="Terpenoid cyclases/Protein prenyltransferases"/>
    <property type="match status" value="1"/>
</dbReference>
<dbReference type="Proteomes" id="UP000182932">
    <property type="component" value="Unassembled WGS sequence"/>
</dbReference>
<dbReference type="EMBL" id="FNYY01000001">
    <property type="protein sequence ID" value="SEI49660.1"/>
    <property type="molecule type" value="Genomic_DNA"/>
</dbReference>
<dbReference type="Gene3D" id="1.50.10.20">
    <property type="match status" value="1"/>
</dbReference>
<organism evidence="1 2">
    <name type="scientific">Marinovum algicola</name>
    <dbReference type="NCBI Taxonomy" id="42444"/>
    <lineage>
        <taxon>Bacteria</taxon>
        <taxon>Pseudomonadati</taxon>
        <taxon>Pseudomonadota</taxon>
        <taxon>Alphaproteobacteria</taxon>
        <taxon>Rhodobacterales</taxon>
        <taxon>Roseobacteraceae</taxon>
        <taxon>Marinovum</taxon>
    </lineage>
</organism>
<protein>
    <submittedName>
        <fullName evidence="1">Prenyltransferase and squalene oxidase repeat-containing protein</fullName>
    </submittedName>
</protein>
<keyword evidence="2" id="KW-1185">Reference proteome</keyword>
<dbReference type="GeneID" id="80816291"/>
<sequence>MPAAMAAPLARVRRRTLRLCETARRLTPAAQRARTDECLAAVLGTERLDAEDAFGRSALNSDGTPLQLCLTARPGSQALRYLGDPCAQLSGAARIDAARQAMGAAMRTAGAEGLRPAAEALLARVLPQDRATQDTFRDGALWLGLAAERPGLALYVEAARADWDIAGAWLADLLPDAGPAHQAIAGLRPHCAPASFGLEGLDAGKGRAKIYFRLTAPQDVHALGLAPLASPEMLDVLAIAMAGRGVDLDGLVMSMGFDLATGALVDCKADLCGHCLDHTPEDWQRIVTACCARLEIPPVDVAPLLDGGETRIAFLGCGVSAERAARLNLYLQPSPDARPNAPESLRAAAEDAVAYLLALQQEDGHWQDYELPVGASDQWITGYLGMSLAEAADRLHLPAARAAAERAADWLCRDRPYAAGWGYNASTGPDSDSTAMVLTLLHRLDRPCAEADTGFLAARWPEGASGISTYDGSDAWAQAHWDVTPYAYAALPAAARAARADGFRRGLADNLQPDGTWRAYWWRSPLYGTLLTREVLDALGEPPPEALPRRLSLGAETTLDLACAVGVAHLHGTEAEDLAGALAALLRRQLPDGGFPGGADLRVTDQACTAPWDAPDGQYFTDIAGSFTTATALRVLARLWQDRAGAAASAGVAA</sequence>
<name>A0A975ZLJ5_9RHOB</name>
<evidence type="ECO:0000313" key="1">
    <source>
        <dbReference type="EMBL" id="SEI49660.1"/>
    </source>
</evidence>